<evidence type="ECO:0000256" key="1">
    <source>
        <dbReference type="ARBA" id="ARBA00022649"/>
    </source>
</evidence>
<comment type="cofactor">
    <cofactor evidence="5">
        <name>Mg(2+)</name>
        <dbReference type="ChEBI" id="CHEBI:18420"/>
    </cofactor>
</comment>
<dbReference type="Pfam" id="PF01850">
    <property type="entry name" value="PIN"/>
    <property type="match status" value="1"/>
</dbReference>
<evidence type="ECO:0000313" key="7">
    <source>
        <dbReference type="EMBL" id="AFZ12326.1"/>
    </source>
</evidence>
<keyword evidence="4 5" id="KW-0378">Hydrolase</keyword>
<evidence type="ECO:0000256" key="3">
    <source>
        <dbReference type="ARBA" id="ARBA00022723"/>
    </source>
</evidence>
<evidence type="ECO:0000313" key="8">
    <source>
        <dbReference type="Proteomes" id="UP000010472"/>
    </source>
</evidence>
<evidence type="ECO:0000259" key="6">
    <source>
        <dbReference type="Pfam" id="PF01850"/>
    </source>
</evidence>
<dbReference type="eggNOG" id="COG2402">
    <property type="taxonomic scope" value="Bacteria"/>
</dbReference>
<feature type="domain" description="PIN" evidence="6">
    <location>
        <begin position="6"/>
        <end position="124"/>
    </location>
</feature>
<keyword evidence="3 5" id="KW-0479">Metal-binding</keyword>
<dbReference type="InterPro" id="IPR029060">
    <property type="entry name" value="PIN-like_dom_sf"/>
</dbReference>
<feature type="binding site" evidence="5">
    <location>
        <position position="8"/>
    </location>
    <ligand>
        <name>Mg(2+)</name>
        <dbReference type="ChEBI" id="CHEBI:18420"/>
    </ligand>
</feature>
<keyword evidence="5" id="KW-0800">Toxin</keyword>
<sequence>MNMAAILDTSFLIATFNNKDKNHASVIKVARELNESLVLPISVLPEVCYLIASRMGHFYMRRFLTQLAASNTILEAITLTDLQRVAEILEEYADSQLDFVDATIVAIAERLNINKVLTLDRRDFSIIRPRHCSYFDILP</sequence>
<dbReference type="Gene3D" id="3.40.50.1010">
    <property type="entry name" value="5'-nuclease"/>
    <property type="match status" value="1"/>
</dbReference>
<keyword evidence="8" id="KW-1185">Reference proteome</keyword>
<accession>K9VWH0</accession>
<feature type="binding site" evidence="5">
    <location>
        <position position="101"/>
    </location>
    <ligand>
        <name>Mg(2+)</name>
        <dbReference type="ChEBI" id="CHEBI:18420"/>
    </ligand>
</feature>
<keyword evidence="5" id="KW-0460">Magnesium</keyword>
<dbReference type="GO" id="GO:0016075">
    <property type="term" value="P:rRNA catabolic process"/>
    <property type="evidence" value="ECO:0007669"/>
    <property type="project" value="TreeGrafter"/>
</dbReference>
<evidence type="ECO:0000256" key="2">
    <source>
        <dbReference type="ARBA" id="ARBA00022722"/>
    </source>
</evidence>
<dbReference type="GO" id="GO:0090729">
    <property type="term" value="F:toxin activity"/>
    <property type="evidence" value="ECO:0007669"/>
    <property type="project" value="UniProtKB-KW"/>
</dbReference>
<dbReference type="PANTHER" id="PTHR42188">
    <property type="entry name" value="23S RRNA-SPECIFIC ENDONUCLEASE VAPC20"/>
    <property type="match status" value="1"/>
</dbReference>
<dbReference type="HOGENOM" id="CLU_143452_2_1_3"/>
<dbReference type="EMBL" id="CP003620">
    <property type="protein sequence ID" value="AFZ12326.1"/>
    <property type="molecule type" value="Genomic_DNA"/>
</dbReference>
<dbReference type="STRING" id="1173022.Cri9333_1432"/>
<dbReference type="InterPro" id="IPR022907">
    <property type="entry name" value="VapC_family"/>
</dbReference>
<dbReference type="HAMAP" id="MF_00265">
    <property type="entry name" value="VapC_Nob1"/>
    <property type="match status" value="1"/>
</dbReference>
<dbReference type="InterPro" id="IPR039018">
    <property type="entry name" value="VapC20-like"/>
</dbReference>
<keyword evidence="1 5" id="KW-1277">Toxin-antitoxin system</keyword>
<dbReference type="AlphaFoldDB" id="K9VWH0"/>
<organism evidence="7 8">
    <name type="scientific">Crinalium epipsammum PCC 9333</name>
    <dbReference type="NCBI Taxonomy" id="1173022"/>
    <lineage>
        <taxon>Bacteria</taxon>
        <taxon>Bacillati</taxon>
        <taxon>Cyanobacteriota</taxon>
        <taxon>Cyanophyceae</taxon>
        <taxon>Gomontiellales</taxon>
        <taxon>Gomontiellaceae</taxon>
        <taxon>Crinalium</taxon>
    </lineage>
</organism>
<dbReference type="Proteomes" id="UP000010472">
    <property type="component" value="Chromosome"/>
</dbReference>
<dbReference type="GO" id="GO:0000287">
    <property type="term" value="F:magnesium ion binding"/>
    <property type="evidence" value="ECO:0007669"/>
    <property type="project" value="UniProtKB-UniRule"/>
</dbReference>
<dbReference type="InterPro" id="IPR002716">
    <property type="entry name" value="PIN_dom"/>
</dbReference>
<dbReference type="EC" id="3.1.-.-" evidence="5"/>
<dbReference type="KEGG" id="cep:Cri9333_1432"/>
<dbReference type="PATRIC" id="fig|1173022.3.peg.1552"/>
<proteinExistence type="inferred from homology"/>
<name>K9VWH0_9CYAN</name>
<dbReference type="GO" id="GO:0016787">
    <property type="term" value="F:hydrolase activity"/>
    <property type="evidence" value="ECO:0007669"/>
    <property type="project" value="UniProtKB-KW"/>
</dbReference>
<dbReference type="PANTHER" id="PTHR42188:SF1">
    <property type="entry name" value="23S RRNA-SPECIFIC ENDONUCLEASE VAPC20"/>
    <property type="match status" value="1"/>
</dbReference>
<protein>
    <recommendedName>
        <fullName evidence="5">Ribonuclease VapC</fullName>
        <shortName evidence="5">RNase VapC</shortName>
        <ecNumber evidence="5">3.1.-.-</ecNumber>
    </recommendedName>
    <alternativeName>
        <fullName evidence="5">Toxin VapC</fullName>
    </alternativeName>
</protein>
<dbReference type="SUPFAM" id="SSF88723">
    <property type="entry name" value="PIN domain-like"/>
    <property type="match status" value="1"/>
</dbReference>
<comment type="function">
    <text evidence="5">Toxic component of a toxin-antitoxin (TA) system. An RNase.</text>
</comment>
<comment type="similarity">
    <text evidence="5">Belongs to the PINc/VapC protein family.</text>
</comment>
<evidence type="ECO:0000256" key="4">
    <source>
        <dbReference type="ARBA" id="ARBA00022801"/>
    </source>
</evidence>
<reference evidence="7 8" key="1">
    <citation type="submission" date="2012-06" db="EMBL/GenBank/DDBJ databases">
        <title>Finished chromosome of genome of Crinalium epipsammum PCC 9333.</title>
        <authorList>
            <consortium name="US DOE Joint Genome Institute"/>
            <person name="Gugger M."/>
            <person name="Coursin T."/>
            <person name="Rippka R."/>
            <person name="Tandeau De Marsac N."/>
            <person name="Huntemann M."/>
            <person name="Wei C.-L."/>
            <person name="Han J."/>
            <person name="Detter J.C."/>
            <person name="Han C."/>
            <person name="Tapia R."/>
            <person name="Davenport K."/>
            <person name="Daligault H."/>
            <person name="Erkkila T."/>
            <person name="Gu W."/>
            <person name="Munk A.C.C."/>
            <person name="Teshima H."/>
            <person name="Xu Y."/>
            <person name="Chain P."/>
            <person name="Chen A."/>
            <person name="Krypides N."/>
            <person name="Mavromatis K."/>
            <person name="Markowitz V."/>
            <person name="Szeto E."/>
            <person name="Ivanova N."/>
            <person name="Mikhailova N."/>
            <person name="Ovchinnikova G."/>
            <person name="Pagani I."/>
            <person name="Pati A."/>
            <person name="Goodwin L."/>
            <person name="Peters L."/>
            <person name="Pitluck S."/>
            <person name="Woyke T."/>
            <person name="Kerfeld C."/>
        </authorList>
    </citation>
    <scope>NUCLEOTIDE SEQUENCE [LARGE SCALE GENOMIC DNA]</scope>
    <source>
        <strain evidence="7 8">PCC 9333</strain>
    </source>
</reference>
<dbReference type="GO" id="GO:0004521">
    <property type="term" value="F:RNA endonuclease activity"/>
    <property type="evidence" value="ECO:0007669"/>
    <property type="project" value="InterPro"/>
</dbReference>
<gene>
    <name evidence="5" type="primary">vapC</name>
    <name evidence="7" type="ORF">Cri9333_1432</name>
</gene>
<evidence type="ECO:0000256" key="5">
    <source>
        <dbReference type="HAMAP-Rule" id="MF_00265"/>
    </source>
</evidence>
<keyword evidence="2 5" id="KW-0540">Nuclease</keyword>